<dbReference type="AlphaFoldDB" id="T1AUD3"/>
<keyword evidence="1" id="KW-0067">ATP-binding</keyword>
<sequence length="160" mass="17097">ERAAELAAGLARIVALEALEGARCVQAGRRGFTLSMMPFDIAPRFQSMLSARACAWIFTSATLSFGADFSHFTARLGLGDCGTLKIDSPFDFARQSRLYLPRDLPAPSAAAHLSAVMALARTLIEAAGGGAFVLFTSHRALGQAAEWWRSTGALSHVRLL</sequence>
<feature type="non-terminal residue" evidence="1">
    <location>
        <position position="160"/>
    </location>
</feature>
<feature type="non-terminal residue" evidence="1">
    <location>
        <position position="1"/>
    </location>
</feature>
<dbReference type="EMBL" id="AUZZ01006972">
    <property type="protein sequence ID" value="EQD44289.1"/>
    <property type="molecule type" value="Genomic_DNA"/>
</dbReference>
<keyword evidence="1" id="KW-0347">Helicase</keyword>
<reference evidence="1" key="2">
    <citation type="journal article" date="2014" name="ISME J.">
        <title>Microbial stratification in low pH oxic and suboxic macroscopic growths along an acid mine drainage.</title>
        <authorList>
            <person name="Mendez-Garcia C."/>
            <person name="Mesa V."/>
            <person name="Sprenger R.R."/>
            <person name="Richter M."/>
            <person name="Diez M.S."/>
            <person name="Solano J."/>
            <person name="Bargiela R."/>
            <person name="Golyshina O.V."/>
            <person name="Manteca A."/>
            <person name="Ramos J.L."/>
            <person name="Gallego J.R."/>
            <person name="Llorente I."/>
            <person name="Martins Dos Santos V.A."/>
            <person name="Jensen O.N."/>
            <person name="Pelaez A.I."/>
            <person name="Sanchez J."/>
            <person name="Ferrer M."/>
        </authorList>
    </citation>
    <scope>NUCLEOTIDE SEQUENCE</scope>
</reference>
<organism evidence="1">
    <name type="scientific">mine drainage metagenome</name>
    <dbReference type="NCBI Taxonomy" id="410659"/>
    <lineage>
        <taxon>unclassified sequences</taxon>
        <taxon>metagenomes</taxon>
        <taxon>ecological metagenomes</taxon>
    </lineage>
</organism>
<keyword evidence="1" id="KW-0547">Nucleotide-binding</keyword>
<keyword evidence="1" id="KW-0378">Hydrolase</keyword>
<dbReference type="GO" id="GO:0004386">
    <property type="term" value="F:helicase activity"/>
    <property type="evidence" value="ECO:0007669"/>
    <property type="project" value="UniProtKB-KW"/>
</dbReference>
<proteinExistence type="predicted"/>
<name>T1AUD3_9ZZZZ</name>
<accession>T1AUD3</accession>
<comment type="caution">
    <text evidence="1">The sequence shown here is derived from an EMBL/GenBank/DDBJ whole genome shotgun (WGS) entry which is preliminary data.</text>
</comment>
<protein>
    <submittedName>
        <fullName evidence="1">ATP-dependent helicase</fullName>
    </submittedName>
</protein>
<gene>
    <name evidence="1" type="ORF">B2A_09651</name>
</gene>
<reference evidence="1" key="1">
    <citation type="submission" date="2013-08" db="EMBL/GenBank/DDBJ databases">
        <authorList>
            <person name="Mendez C."/>
            <person name="Richter M."/>
            <person name="Ferrer M."/>
            <person name="Sanchez J."/>
        </authorList>
    </citation>
    <scope>NUCLEOTIDE SEQUENCE</scope>
</reference>
<evidence type="ECO:0000313" key="1">
    <source>
        <dbReference type="EMBL" id="EQD44289.1"/>
    </source>
</evidence>